<dbReference type="InterPro" id="IPR036097">
    <property type="entry name" value="HisK_dim/P_sf"/>
</dbReference>
<dbReference type="SUPFAM" id="SSF55874">
    <property type="entry name" value="ATPase domain of HSP90 chaperone/DNA topoisomerase II/histidine kinase"/>
    <property type="match status" value="1"/>
</dbReference>
<dbReference type="GO" id="GO:0000155">
    <property type="term" value="F:phosphorelay sensor kinase activity"/>
    <property type="evidence" value="ECO:0007669"/>
    <property type="project" value="InterPro"/>
</dbReference>
<dbReference type="PRINTS" id="PR00344">
    <property type="entry name" value="BCTRLSENSOR"/>
</dbReference>
<organism evidence="14 15">
    <name type="scientific">Acinetobacter baumannii</name>
    <dbReference type="NCBI Taxonomy" id="470"/>
    <lineage>
        <taxon>Bacteria</taxon>
        <taxon>Pseudomonadati</taxon>
        <taxon>Pseudomonadota</taxon>
        <taxon>Gammaproteobacteria</taxon>
        <taxon>Moraxellales</taxon>
        <taxon>Moraxellaceae</taxon>
        <taxon>Acinetobacter</taxon>
        <taxon>Acinetobacter calcoaceticus/baumannii complex</taxon>
    </lineage>
</organism>
<dbReference type="SMART" id="SM00304">
    <property type="entry name" value="HAMP"/>
    <property type="match status" value="1"/>
</dbReference>
<dbReference type="PANTHER" id="PTHR45528:SF1">
    <property type="entry name" value="SENSOR HISTIDINE KINASE CPXA"/>
    <property type="match status" value="1"/>
</dbReference>
<keyword evidence="12" id="KW-0902">Two-component regulatory system</keyword>
<evidence type="ECO:0000313" key="15">
    <source>
        <dbReference type="Proteomes" id="UP000248662"/>
    </source>
</evidence>
<dbReference type="InterPro" id="IPR004358">
    <property type="entry name" value="Sig_transdc_His_kin-like_C"/>
</dbReference>
<comment type="caution">
    <text evidence="14">The sequence shown here is derived from an EMBL/GenBank/DDBJ whole genome shotgun (WGS) entry which is preliminary data.</text>
</comment>
<evidence type="ECO:0000256" key="6">
    <source>
        <dbReference type="ARBA" id="ARBA00022679"/>
    </source>
</evidence>
<gene>
    <name evidence="14" type="primary">adeS</name>
    <name evidence="14" type="ORF">DOL94_14985</name>
</gene>
<sequence length="364" mass="41103">MKSKLGISKQLFIALTIVNLSVTLFSVVLGYVIYNYAIEKGWISLSSFQQEDWTSFHFVDWIWLTTVIFCGCIISLVIGMRLAKRFIVPINFLAEAAKKISHGDLSARAYDNRIHSAEMSELLYNFNDMAQKLEVSVKNAQVWNAAIAHELRTPITILQGRLQGIIDGVFKPDEVLFKSLLNQVEGLSHLVEDLRTLSLVENQQLRLNYELFDFKAVVEKVLKAFEDRLDQAKLVPELDLTSTPVYCDRRRIEQVLIALIDNAIRYSNAGKLKISSEVASQNWILKIEDEGPGIATEFQDDLFKPFFRLEESRNKEFGGTGLGLAVVHAIIVALKGTIQYSNQGSKSVFTIKISMGHEEIGVIR</sequence>
<evidence type="ECO:0000256" key="13">
    <source>
        <dbReference type="ARBA" id="ARBA00023136"/>
    </source>
</evidence>
<dbReference type="FunFam" id="3.30.565.10:FF:000006">
    <property type="entry name" value="Sensor histidine kinase WalK"/>
    <property type="match status" value="1"/>
</dbReference>
<dbReference type="Pfam" id="PF00512">
    <property type="entry name" value="HisKA"/>
    <property type="match status" value="1"/>
</dbReference>
<dbReference type="EMBL" id="QKWF01000177">
    <property type="protein sequence ID" value="PZM13475.1"/>
    <property type="molecule type" value="Genomic_DNA"/>
</dbReference>
<dbReference type="InterPro" id="IPR003660">
    <property type="entry name" value="HAMP_dom"/>
</dbReference>
<evidence type="ECO:0000256" key="7">
    <source>
        <dbReference type="ARBA" id="ARBA00022692"/>
    </source>
</evidence>
<dbReference type="InterPro" id="IPR003594">
    <property type="entry name" value="HATPase_dom"/>
</dbReference>
<dbReference type="PROSITE" id="PS50885">
    <property type="entry name" value="HAMP"/>
    <property type="match status" value="1"/>
</dbReference>
<dbReference type="SUPFAM" id="SSF47384">
    <property type="entry name" value="Homodimeric domain of signal transducing histidine kinase"/>
    <property type="match status" value="1"/>
</dbReference>
<keyword evidence="13" id="KW-0472">Membrane</keyword>
<keyword evidence="10" id="KW-0067">ATP-binding</keyword>
<evidence type="ECO:0000256" key="5">
    <source>
        <dbReference type="ARBA" id="ARBA00022553"/>
    </source>
</evidence>
<comment type="catalytic activity">
    <reaction evidence="1">
        <text>ATP + protein L-histidine = ADP + protein N-phospho-L-histidine.</text>
        <dbReference type="EC" id="2.7.13.3"/>
    </reaction>
</comment>
<evidence type="ECO:0000256" key="12">
    <source>
        <dbReference type="ARBA" id="ARBA00023012"/>
    </source>
</evidence>
<dbReference type="EC" id="2.7.13.3" evidence="3"/>
<proteinExistence type="predicted"/>
<dbReference type="Pfam" id="PF02518">
    <property type="entry name" value="HATPase_c"/>
    <property type="match status" value="1"/>
</dbReference>
<dbReference type="CDD" id="cd06225">
    <property type="entry name" value="HAMP"/>
    <property type="match status" value="1"/>
</dbReference>
<keyword evidence="6" id="KW-0808">Transferase</keyword>
<evidence type="ECO:0000256" key="11">
    <source>
        <dbReference type="ARBA" id="ARBA00022989"/>
    </source>
</evidence>
<evidence type="ECO:0000313" key="14">
    <source>
        <dbReference type="EMBL" id="PZM13475.1"/>
    </source>
</evidence>
<name>A0A3F3MP82_ACIBA</name>
<keyword evidence="5" id="KW-0597">Phosphoprotein</keyword>
<dbReference type="RefSeq" id="WP_000837475.1">
    <property type="nucleotide sequence ID" value="NZ_JAKIIK010000022.1"/>
</dbReference>
<dbReference type="GO" id="GO:0005524">
    <property type="term" value="F:ATP binding"/>
    <property type="evidence" value="ECO:0007669"/>
    <property type="project" value="UniProtKB-KW"/>
</dbReference>
<dbReference type="SMART" id="SM00387">
    <property type="entry name" value="HATPase_c"/>
    <property type="match status" value="1"/>
</dbReference>
<dbReference type="Gene3D" id="3.30.565.10">
    <property type="entry name" value="Histidine kinase-like ATPase, C-terminal domain"/>
    <property type="match status" value="1"/>
</dbReference>
<dbReference type="PANTHER" id="PTHR45528">
    <property type="entry name" value="SENSOR HISTIDINE KINASE CPXA"/>
    <property type="match status" value="1"/>
</dbReference>
<dbReference type="InterPro" id="IPR003661">
    <property type="entry name" value="HisK_dim/P_dom"/>
</dbReference>
<evidence type="ECO:0000256" key="10">
    <source>
        <dbReference type="ARBA" id="ARBA00022840"/>
    </source>
</evidence>
<evidence type="ECO:0000256" key="4">
    <source>
        <dbReference type="ARBA" id="ARBA00022475"/>
    </source>
</evidence>
<accession>A0A3F3MP82</accession>
<dbReference type="InterPro" id="IPR005467">
    <property type="entry name" value="His_kinase_dom"/>
</dbReference>
<dbReference type="InterPro" id="IPR050398">
    <property type="entry name" value="HssS/ArlS-like"/>
</dbReference>
<dbReference type="Gene3D" id="6.10.340.10">
    <property type="match status" value="1"/>
</dbReference>
<evidence type="ECO:0000256" key="8">
    <source>
        <dbReference type="ARBA" id="ARBA00022741"/>
    </source>
</evidence>
<dbReference type="GO" id="GO:0005886">
    <property type="term" value="C:plasma membrane"/>
    <property type="evidence" value="ECO:0007669"/>
    <property type="project" value="UniProtKB-SubCell"/>
</dbReference>
<dbReference type="InterPro" id="IPR036890">
    <property type="entry name" value="HATPase_C_sf"/>
</dbReference>
<evidence type="ECO:0000256" key="3">
    <source>
        <dbReference type="ARBA" id="ARBA00012438"/>
    </source>
</evidence>
<evidence type="ECO:0000256" key="1">
    <source>
        <dbReference type="ARBA" id="ARBA00000085"/>
    </source>
</evidence>
<dbReference type="AlphaFoldDB" id="A0A3F3MP82"/>
<comment type="subcellular location">
    <subcellularLocation>
        <location evidence="2">Cell membrane</location>
        <topology evidence="2">Multi-pass membrane protein</topology>
    </subcellularLocation>
</comment>
<dbReference type="Gene3D" id="1.10.287.130">
    <property type="match status" value="1"/>
</dbReference>
<keyword evidence="11" id="KW-1133">Transmembrane helix</keyword>
<keyword evidence="9 14" id="KW-0418">Kinase</keyword>
<evidence type="ECO:0000256" key="9">
    <source>
        <dbReference type="ARBA" id="ARBA00022777"/>
    </source>
</evidence>
<dbReference type="CDD" id="cd00082">
    <property type="entry name" value="HisKA"/>
    <property type="match status" value="1"/>
</dbReference>
<evidence type="ECO:0000256" key="2">
    <source>
        <dbReference type="ARBA" id="ARBA00004651"/>
    </source>
</evidence>
<keyword evidence="4" id="KW-1003">Cell membrane</keyword>
<dbReference type="NCBIfam" id="NF012226">
    <property type="entry name" value="AdeS_HK"/>
    <property type="match status" value="1"/>
</dbReference>
<dbReference type="PROSITE" id="PS50109">
    <property type="entry name" value="HIS_KIN"/>
    <property type="match status" value="1"/>
</dbReference>
<keyword evidence="7" id="KW-0812">Transmembrane</keyword>
<dbReference type="SMART" id="SM00388">
    <property type="entry name" value="HisKA"/>
    <property type="match status" value="1"/>
</dbReference>
<dbReference type="Pfam" id="PF00672">
    <property type="entry name" value="HAMP"/>
    <property type="match status" value="1"/>
</dbReference>
<keyword evidence="8" id="KW-0547">Nucleotide-binding</keyword>
<dbReference type="Proteomes" id="UP000248662">
    <property type="component" value="Unassembled WGS sequence"/>
</dbReference>
<reference evidence="14 15" key="1">
    <citation type="submission" date="2018-06" db="EMBL/GenBank/DDBJ databases">
        <title>Carbapenemase-producing Acinetobacter spp. from environmental sources in an hospital from French Polynesia.</title>
        <authorList>
            <person name="Bonnin R.A."/>
            <person name="Levy M."/>
            <person name="Cuzon G."/>
            <person name="Dortet L."/>
            <person name="Naas T."/>
        </authorList>
    </citation>
    <scope>NUCLEOTIDE SEQUENCE [LARGE SCALE GENOMIC DNA]</scope>
    <source>
        <strain evidence="14 15">R10</strain>
    </source>
</reference>
<dbReference type="SUPFAM" id="SSF158472">
    <property type="entry name" value="HAMP domain-like"/>
    <property type="match status" value="1"/>
</dbReference>
<protein>
    <recommendedName>
        <fullName evidence="3">histidine kinase</fullName>
        <ecNumber evidence="3">2.7.13.3</ecNumber>
    </recommendedName>
</protein>